<dbReference type="Proteomes" id="UP001497382">
    <property type="component" value="Unassembled WGS sequence"/>
</dbReference>
<comment type="similarity">
    <text evidence="1">Belongs to the PhzF family.</text>
</comment>
<evidence type="ECO:0000256" key="2">
    <source>
        <dbReference type="ARBA" id="ARBA00023235"/>
    </source>
</evidence>
<evidence type="ECO:0000313" key="5">
    <source>
        <dbReference type="Proteomes" id="UP001497382"/>
    </source>
</evidence>
<organism evidence="4 5">
    <name type="scientific">Larinioides sclopetarius</name>
    <dbReference type="NCBI Taxonomy" id="280406"/>
    <lineage>
        <taxon>Eukaryota</taxon>
        <taxon>Metazoa</taxon>
        <taxon>Ecdysozoa</taxon>
        <taxon>Arthropoda</taxon>
        <taxon>Chelicerata</taxon>
        <taxon>Arachnida</taxon>
        <taxon>Araneae</taxon>
        <taxon>Araneomorphae</taxon>
        <taxon>Entelegynae</taxon>
        <taxon>Araneoidea</taxon>
        <taxon>Araneidae</taxon>
        <taxon>Larinioides</taxon>
    </lineage>
</organism>
<protein>
    <recommendedName>
        <fullName evidence="6">Phenazine biosynthesis-like domain-containing protein</fullName>
    </recommendedName>
</protein>
<dbReference type="Gene3D" id="3.10.310.10">
    <property type="entry name" value="Diaminopimelate Epimerase, Chain A, domain 1"/>
    <property type="match status" value="2"/>
</dbReference>
<dbReference type="PANTHER" id="PTHR13774">
    <property type="entry name" value="PHENAZINE BIOSYNTHESIS PROTEIN"/>
    <property type="match status" value="1"/>
</dbReference>
<accession>A0AAV2BFV2</accession>
<sequence length="295" mass="32874">MDKSKFFPIYIVDAFTDHAFNGNPAAVCLIPPADDVEDDIKQKIAAEMNLSETAFPKILKDYDTFQSGKQFSLRWFTPSCEVPLCGHATLATAAVLFKECSNQSQVIEFETGRGILKAVKAPNNKIQIDLPAYESYLVNGKYDKLVKAVAKDLPVNEVVLSSDFKNLLIRLCDTVTRKEFESFKTNPTELLATVDGLIGVIVTLKGSTEEWVDREGNHYDFVSRYFAPWSGVPEDPVTGSAHNVLAPYWAKYLKKNKFYARQCSCRGGELHLEIQDDRVLLTGGAVVVVKGQIHI</sequence>
<evidence type="ECO:0000313" key="4">
    <source>
        <dbReference type="EMBL" id="CAL1295120.1"/>
    </source>
</evidence>
<dbReference type="AlphaFoldDB" id="A0AAV2BFV2"/>
<dbReference type="NCBIfam" id="TIGR00654">
    <property type="entry name" value="PhzF_family"/>
    <property type="match status" value="1"/>
</dbReference>
<dbReference type="Pfam" id="PF02567">
    <property type="entry name" value="PhzC-PhzF"/>
    <property type="match status" value="1"/>
</dbReference>
<evidence type="ECO:0008006" key="6">
    <source>
        <dbReference type="Google" id="ProtNLM"/>
    </source>
</evidence>
<evidence type="ECO:0000256" key="1">
    <source>
        <dbReference type="ARBA" id="ARBA00008270"/>
    </source>
</evidence>
<name>A0AAV2BFV2_9ARAC</name>
<dbReference type="GO" id="GO:0016853">
    <property type="term" value="F:isomerase activity"/>
    <property type="evidence" value="ECO:0007669"/>
    <property type="project" value="UniProtKB-KW"/>
</dbReference>
<dbReference type="PIRSF" id="PIRSF016184">
    <property type="entry name" value="PhzC_PhzF"/>
    <property type="match status" value="1"/>
</dbReference>
<evidence type="ECO:0000256" key="3">
    <source>
        <dbReference type="PIRSR" id="PIRSR016184-1"/>
    </source>
</evidence>
<dbReference type="EMBL" id="CAXIEN010000363">
    <property type="protein sequence ID" value="CAL1295120.1"/>
    <property type="molecule type" value="Genomic_DNA"/>
</dbReference>
<gene>
    <name evidence="4" type="ORF">LARSCL_LOCUS19100</name>
</gene>
<feature type="active site" evidence="3">
    <location>
        <position position="52"/>
    </location>
</feature>
<keyword evidence="2" id="KW-0413">Isomerase</keyword>
<proteinExistence type="inferred from homology"/>
<dbReference type="SUPFAM" id="SSF54506">
    <property type="entry name" value="Diaminopimelate epimerase-like"/>
    <property type="match status" value="1"/>
</dbReference>
<reference evidence="4 5" key="1">
    <citation type="submission" date="2024-04" db="EMBL/GenBank/DDBJ databases">
        <authorList>
            <person name="Rising A."/>
            <person name="Reimegard J."/>
            <person name="Sonavane S."/>
            <person name="Akerstrom W."/>
            <person name="Nylinder S."/>
            <person name="Hedman E."/>
            <person name="Kallberg Y."/>
        </authorList>
    </citation>
    <scope>NUCLEOTIDE SEQUENCE [LARGE SCALE GENOMIC DNA]</scope>
</reference>
<dbReference type="PANTHER" id="PTHR13774:SF17">
    <property type="entry name" value="PHENAZINE BIOSYNTHESIS-LIKE DOMAIN-CONTAINING PROTEIN"/>
    <property type="match status" value="1"/>
</dbReference>
<dbReference type="GO" id="GO:0005737">
    <property type="term" value="C:cytoplasm"/>
    <property type="evidence" value="ECO:0007669"/>
    <property type="project" value="TreeGrafter"/>
</dbReference>
<comment type="caution">
    <text evidence="4">The sequence shown here is derived from an EMBL/GenBank/DDBJ whole genome shotgun (WGS) entry which is preliminary data.</text>
</comment>
<keyword evidence="5" id="KW-1185">Reference proteome</keyword>
<dbReference type="InterPro" id="IPR003719">
    <property type="entry name" value="Phenazine_PhzF-like"/>
</dbReference>